<evidence type="ECO:0000313" key="2">
    <source>
        <dbReference type="Proteomes" id="UP000002601"/>
    </source>
</evidence>
<reference evidence="1 2" key="1">
    <citation type="submission" date="2009-06" db="EMBL/GenBank/DDBJ databases">
        <title>Complete sequence of Desulfovibrio salexigens DSM 2638.</title>
        <authorList>
            <consortium name="US DOE Joint Genome Institute"/>
            <person name="Lucas S."/>
            <person name="Copeland A."/>
            <person name="Lapidus A."/>
            <person name="Glavina del Rio T."/>
            <person name="Tice H."/>
            <person name="Bruce D."/>
            <person name="Goodwin L."/>
            <person name="Pitluck S."/>
            <person name="Munk A.C."/>
            <person name="Brettin T."/>
            <person name="Detter J.C."/>
            <person name="Han C."/>
            <person name="Tapia R."/>
            <person name="Larimer F."/>
            <person name="Land M."/>
            <person name="Hauser L."/>
            <person name="Kyrpides N."/>
            <person name="Anderson I."/>
            <person name="Wall J.D."/>
            <person name="Arkin A.P."/>
            <person name="Dehal P."/>
            <person name="Chivian D."/>
            <person name="Giles B."/>
            <person name="Hazen T.C."/>
        </authorList>
    </citation>
    <scope>NUCLEOTIDE SEQUENCE [LARGE SCALE GENOMIC DNA]</scope>
    <source>
        <strain evidence="2">ATCC 14822 / DSM 2638 / NCIMB 8403 / VKM B-1763</strain>
    </source>
</reference>
<organism evidence="1 2">
    <name type="scientific">Maridesulfovibrio salexigens (strain ATCC 14822 / DSM 2638 / NCIMB 8403 / VKM B-1763)</name>
    <name type="common">Desulfovibrio salexigens</name>
    <dbReference type="NCBI Taxonomy" id="526222"/>
    <lineage>
        <taxon>Bacteria</taxon>
        <taxon>Pseudomonadati</taxon>
        <taxon>Thermodesulfobacteriota</taxon>
        <taxon>Desulfovibrionia</taxon>
        <taxon>Desulfovibrionales</taxon>
        <taxon>Desulfovibrionaceae</taxon>
        <taxon>Maridesulfovibrio</taxon>
    </lineage>
</organism>
<name>C6C1L1_MARSD</name>
<dbReference type="AlphaFoldDB" id="C6C1L1"/>
<dbReference type="eggNOG" id="ENOG5030TF1">
    <property type="taxonomic scope" value="Bacteria"/>
</dbReference>
<sequence length="185" mass="21016">MFLGPPLGDTIKIKESGFGIVTRRICTKINDDGSYVIEEWTKLPKPTRISTAEERSKTKLPEGAYYWDDAPAETMYRYILTAENGKLIFNKGKKNENTILDLNNKEWSQCLWSSAGKVKADYVIVKEEKKVVLGKLRKLVHVKYSFDLNGMHIWQLYVVASGLGIIREESLSPGSNKLKSTLIEE</sequence>
<evidence type="ECO:0000313" key="1">
    <source>
        <dbReference type="EMBL" id="ACS81186.1"/>
    </source>
</evidence>
<dbReference type="Proteomes" id="UP000002601">
    <property type="component" value="Chromosome"/>
</dbReference>
<dbReference type="KEGG" id="dsa:Desal_3135"/>
<proteinExistence type="predicted"/>
<dbReference type="HOGENOM" id="CLU_1459060_0_0_7"/>
<protein>
    <submittedName>
        <fullName evidence="1">Uncharacterized protein</fullName>
    </submittedName>
</protein>
<accession>C6C1L1</accession>
<keyword evidence="2" id="KW-1185">Reference proteome</keyword>
<gene>
    <name evidence="1" type="ordered locus">Desal_3135</name>
</gene>
<dbReference type="EMBL" id="CP001649">
    <property type="protein sequence ID" value="ACS81186.1"/>
    <property type="molecule type" value="Genomic_DNA"/>
</dbReference>